<proteinExistence type="predicted"/>
<comment type="caution">
    <text evidence="1">The sequence shown here is derived from an EMBL/GenBank/DDBJ whole genome shotgun (WGS) entry which is preliminary data.</text>
</comment>
<dbReference type="EMBL" id="QGKX02000095">
    <property type="protein sequence ID" value="KAF3570347.1"/>
    <property type="molecule type" value="Genomic_DNA"/>
</dbReference>
<protein>
    <submittedName>
        <fullName evidence="1">Uncharacterized protein</fullName>
    </submittedName>
</protein>
<dbReference type="AlphaFoldDB" id="A0A8S9RC57"/>
<accession>A0A8S9RC57</accession>
<organism evidence="1 2">
    <name type="scientific">Brassica cretica</name>
    <name type="common">Mustard</name>
    <dbReference type="NCBI Taxonomy" id="69181"/>
    <lineage>
        <taxon>Eukaryota</taxon>
        <taxon>Viridiplantae</taxon>
        <taxon>Streptophyta</taxon>
        <taxon>Embryophyta</taxon>
        <taxon>Tracheophyta</taxon>
        <taxon>Spermatophyta</taxon>
        <taxon>Magnoliopsida</taxon>
        <taxon>eudicotyledons</taxon>
        <taxon>Gunneridae</taxon>
        <taxon>Pentapetalae</taxon>
        <taxon>rosids</taxon>
        <taxon>malvids</taxon>
        <taxon>Brassicales</taxon>
        <taxon>Brassicaceae</taxon>
        <taxon>Brassiceae</taxon>
        <taxon>Brassica</taxon>
    </lineage>
</organism>
<evidence type="ECO:0000313" key="1">
    <source>
        <dbReference type="EMBL" id="KAF3570347.1"/>
    </source>
</evidence>
<reference evidence="1" key="1">
    <citation type="submission" date="2019-12" db="EMBL/GenBank/DDBJ databases">
        <title>Genome sequencing and annotation of Brassica cretica.</title>
        <authorList>
            <person name="Studholme D.J."/>
            <person name="Sarris P."/>
        </authorList>
    </citation>
    <scope>NUCLEOTIDE SEQUENCE</scope>
    <source>
        <strain evidence="1">PFS-109/04</strain>
        <tissue evidence="1">Leaf</tissue>
    </source>
</reference>
<evidence type="ECO:0000313" key="2">
    <source>
        <dbReference type="Proteomes" id="UP000712600"/>
    </source>
</evidence>
<dbReference type="Proteomes" id="UP000712600">
    <property type="component" value="Unassembled WGS sequence"/>
</dbReference>
<gene>
    <name evidence="1" type="ORF">F2Q69_00063031</name>
</gene>
<sequence>MLFIIEKKSKEFVPLIEYVHVFLGAKKQGCSHETRSYEIVISQSEIPSSLFSLVNDAPHETDEADILLKANETDISFEMMITELRLDLIP</sequence>
<name>A0A8S9RC57_BRACR</name>